<protein>
    <recommendedName>
        <fullName evidence="3">Endo/exonuclease/phosphatase domain-containing protein</fullName>
    </recommendedName>
</protein>
<keyword evidence="2" id="KW-1185">Reference proteome</keyword>
<organism evidence="1 2">
    <name type="scientific">Gongylonema pulchrum</name>
    <dbReference type="NCBI Taxonomy" id="637853"/>
    <lineage>
        <taxon>Eukaryota</taxon>
        <taxon>Metazoa</taxon>
        <taxon>Ecdysozoa</taxon>
        <taxon>Nematoda</taxon>
        <taxon>Chromadorea</taxon>
        <taxon>Rhabditida</taxon>
        <taxon>Spirurina</taxon>
        <taxon>Spiruromorpha</taxon>
        <taxon>Spiruroidea</taxon>
        <taxon>Gongylonematidae</taxon>
        <taxon>Gongylonema</taxon>
    </lineage>
</organism>
<dbReference type="OrthoDB" id="428734at2759"/>
<gene>
    <name evidence="1" type="ORF">GPUH_LOCUS5668</name>
</gene>
<dbReference type="EMBL" id="UYRT01012303">
    <property type="protein sequence ID" value="VDK51678.1"/>
    <property type="molecule type" value="Genomic_DNA"/>
</dbReference>
<proteinExistence type="predicted"/>
<evidence type="ECO:0000313" key="2">
    <source>
        <dbReference type="Proteomes" id="UP000271098"/>
    </source>
</evidence>
<dbReference type="Proteomes" id="UP000271098">
    <property type="component" value="Unassembled WGS sequence"/>
</dbReference>
<dbReference type="Gene3D" id="3.60.10.10">
    <property type="entry name" value="Endonuclease/exonuclease/phosphatase"/>
    <property type="match status" value="1"/>
</dbReference>
<accession>A0A3P6SCF2</accession>
<dbReference type="InterPro" id="IPR036691">
    <property type="entry name" value="Endo/exonu/phosph_ase_sf"/>
</dbReference>
<evidence type="ECO:0000313" key="1">
    <source>
        <dbReference type="EMBL" id="VDK51678.1"/>
    </source>
</evidence>
<name>A0A3P6SCF2_9BILA</name>
<dbReference type="AlphaFoldDB" id="A0A3P6SCF2"/>
<sequence>MARLGVLGPLSMEWVKSNKIIGFPHPHIPSDHVPIMAQFAIIPTGHQRSQPAIHHYGNNHSNSFGAVGR</sequence>
<evidence type="ECO:0008006" key="3">
    <source>
        <dbReference type="Google" id="ProtNLM"/>
    </source>
</evidence>
<reference evidence="1 2" key="1">
    <citation type="submission" date="2018-11" db="EMBL/GenBank/DDBJ databases">
        <authorList>
            <consortium name="Pathogen Informatics"/>
        </authorList>
    </citation>
    <scope>NUCLEOTIDE SEQUENCE [LARGE SCALE GENOMIC DNA]</scope>
</reference>